<reference evidence="2" key="1">
    <citation type="journal article" date="2023" name="Mol. Phylogenet. Evol.">
        <title>Genome-scale phylogeny and comparative genomics of the fungal order Sordariales.</title>
        <authorList>
            <person name="Hensen N."/>
            <person name="Bonometti L."/>
            <person name="Westerberg I."/>
            <person name="Brannstrom I.O."/>
            <person name="Guillou S."/>
            <person name="Cros-Aarteil S."/>
            <person name="Calhoun S."/>
            <person name="Haridas S."/>
            <person name="Kuo A."/>
            <person name="Mondo S."/>
            <person name="Pangilinan J."/>
            <person name="Riley R."/>
            <person name="LaButti K."/>
            <person name="Andreopoulos B."/>
            <person name="Lipzen A."/>
            <person name="Chen C."/>
            <person name="Yan M."/>
            <person name="Daum C."/>
            <person name="Ng V."/>
            <person name="Clum A."/>
            <person name="Steindorff A."/>
            <person name="Ohm R.A."/>
            <person name="Martin F."/>
            <person name="Silar P."/>
            <person name="Natvig D.O."/>
            <person name="Lalanne C."/>
            <person name="Gautier V."/>
            <person name="Ament-Velasquez S.L."/>
            <person name="Kruys A."/>
            <person name="Hutchinson M.I."/>
            <person name="Powell A.J."/>
            <person name="Barry K."/>
            <person name="Miller A.N."/>
            <person name="Grigoriev I.V."/>
            <person name="Debuchy R."/>
            <person name="Gladieux P."/>
            <person name="Hiltunen Thoren M."/>
            <person name="Johannesson H."/>
        </authorList>
    </citation>
    <scope>NUCLEOTIDE SEQUENCE</scope>
    <source>
        <strain evidence="2">SMH4131-1</strain>
    </source>
</reference>
<evidence type="ECO:0000313" key="2">
    <source>
        <dbReference type="EMBL" id="KAK3333902.1"/>
    </source>
</evidence>
<feature type="transmembrane region" description="Helical" evidence="1">
    <location>
        <begin position="133"/>
        <end position="152"/>
    </location>
</feature>
<keyword evidence="1" id="KW-1133">Transmembrane helix</keyword>
<name>A0AAE0MIQ0_9PEZI</name>
<dbReference type="AlphaFoldDB" id="A0AAE0MIQ0"/>
<dbReference type="Proteomes" id="UP001286456">
    <property type="component" value="Unassembled WGS sequence"/>
</dbReference>
<sequence length="155" mass="17823">MREREGQDFIKRPEDTGWLGRLITTSASLELDSRGVCCNHSMEAGCPAQSSFQESRLPRAPYRGAPKKKSALSRFSKVARISKMTSPHMRYLYGMDTVRIDEIPFSHFFNLLHWRRSSSMLARRGEGGGRGILLPRCIFLFFFMAVDCYMVLEYI</sequence>
<keyword evidence="1" id="KW-0472">Membrane</keyword>
<proteinExistence type="predicted"/>
<evidence type="ECO:0000256" key="1">
    <source>
        <dbReference type="SAM" id="Phobius"/>
    </source>
</evidence>
<evidence type="ECO:0000313" key="3">
    <source>
        <dbReference type="Proteomes" id="UP001286456"/>
    </source>
</evidence>
<keyword evidence="1" id="KW-0812">Transmembrane</keyword>
<comment type="caution">
    <text evidence="2">The sequence shown here is derived from an EMBL/GenBank/DDBJ whole genome shotgun (WGS) entry which is preliminary data.</text>
</comment>
<accession>A0AAE0MIQ0</accession>
<protein>
    <submittedName>
        <fullName evidence="2">Uncharacterized protein</fullName>
    </submittedName>
</protein>
<organism evidence="2 3">
    <name type="scientific">Cercophora scortea</name>
    <dbReference type="NCBI Taxonomy" id="314031"/>
    <lineage>
        <taxon>Eukaryota</taxon>
        <taxon>Fungi</taxon>
        <taxon>Dikarya</taxon>
        <taxon>Ascomycota</taxon>
        <taxon>Pezizomycotina</taxon>
        <taxon>Sordariomycetes</taxon>
        <taxon>Sordariomycetidae</taxon>
        <taxon>Sordariales</taxon>
        <taxon>Lasiosphaeriaceae</taxon>
        <taxon>Cercophora</taxon>
    </lineage>
</organism>
<gene>
    <name evidence="2" type="ORF">B0T19DRAFT_140508</name>
</gene>
<dbReference type="EMBL" id="JAUEPO010000002">
    <property type="protein sequence ID" value="KAK3333902.1"/>
    <property type="molecule type" value="Genomic_DNA"/>
</dbReference>
<reference evidence="2" key="2">
    <citation type="submission" date="2023-06" db="EMBL/GenBank/DDBJ databases">
        <authorList>
            <consortium name="Lawrence Berkeley National Laboratory"/>
            <person name="Haridas S."/>
            <person name="Hensen N."/>
            <person name="Bonometti L."/>
            <person name="Westerberg I."/>
            <person name="Brannstrom I.O."/>
            <person name="Guillou S."/>
            <person name="Cros-Aarteil S."/>
            <person name="Calhoun S."/>
            <person name="Kuo A."/>
            <person name="Mondo S."/>
            <person name="Pangilinan J."/>
            <person name="Riley R."/>
            <person name="Labutti K."/>
            <person name="Andreopoulos B."/>
            <person name="Lipzen A."/>
            <person name="Chen C."/>
            <person name="Yanf M."/>
            <person name="Daum C."/>
            <person name="Ng V."/>
            <person name="Clum A."/>
            <person name="Steindorff A."/>
            <person name="Ohm R."/>
            <person name="Martin F."/>
            <person name="Silar P."/>
            <person name="Natvig D."/>
            <person name="Lalanne C."/>
            <person name="Gautier V."/>
            <person name="Ament-Velasquez S.L."/>
            <person name="Kruys A."/>
            <person name="Hutchinson M.I."/>
            <person name="Powell A.J."/>
            <person name="Barry K."/>
            <person name="Miller A.N."/>
            <person name="Grigoriev I.V."/>
            <person name="Debuchy R."/>
            <person name="Gladieux P."/>
            <person name="Thoren M.H."/>
            <person name="Johannesson H."/>
        </authorList>
    </citation>
    <scope>NUCLEOTIDE SEQUENCE</scope>
    <source>
        <strain evidence="2">SMH4131-1</strain>
    </source>
</reference>
<keyword evidence="3" id="KW-1185">Reference proteome</keyword>